<accession>A0A176RU55</accession>
<dbReference type="SUPFAM" id="SSF88659">
    <property type="entry name" value="Sigma3 and sigma4 domains of RNA polymerase sigma factors"/>
    <property type="match status" value="2"/>
</dbReference>
<dbReference type="InterPro" id="IPR050239">
    <property type="entry name" value="Sigma-70_RNA_pol_init_factors"/>
</dbReference>
<dbReference type="GO" id="GO:0006352">
    <property type="term" value="P:DNA-templated transcription initiation"/>
    <property type="evidence" value="ECO:0007669"/>
    <property type="project" value="UniProtKB-UniRule"/>
</dbReference>
<dbReference type="PANTHER" id="PTHR30603">
    <property type="entry name" value="RNA POLYMERASE SIGMA FACTOR RPO"/>
    <property type="match status" value="1"/>
</dbReference>
<evidence type="ECO:0000256" key="4">
    <source>
        <dbReference type="ARBA" id="ARBA00023125"/>
    </source>
</evidence>
<dbReference type="InterPro" id="IPR009042">
    <property type="entry name" value="RNA_pol_sigma70_r1_2"/>
</dbReference>
<dbReference type="InterPro" id="IPR007630">
    <property type="entry name" value="RNA_pol_sigma70_r4"/>
</dbReference>
<dbReference type="NCBIfam" id="TIGR02394">
    <property type="entry name" value="rpoS_proteo"/>
    <property type="match status" value="1"/>
</dbReference>
<dbReference type="NCBIfam" id="NF004207">
    <property type="entry name" value="PRK05657.1"/>
    <property type="match status" value="1"/>
</dbReference>
<evidence type="ECO:0000256" key="5">
    <source>
        <dbReference type="ARBA" id="ARBA00023163"/>
    </source>
</evidence>
<dbReference type="InterPro" id="IPR013325">
    <property type="entry name" value="RNA_pol_sigma_r2"/>
</dbReference>
<evidence type="ECO:0000259" key="8">
    <source>
        <dbReference type="PROSITE" id="PS00716"/>
    </source>
</evidence>
<sequence length="309" mass="35954">MDDDIIEEFVDEFGEENEELALSLQTDIANDNLDPIRLYLNEIGLYRLLTAEEEIEYARRIQQGDEKARHRMIEANLRLVVNIARKYMNRGLALLDLIEEGNLGLMRAVEKFDPEKGFRFSTYATWWIKQTINRAIMNQNRTIRLPIHVLKEINACLRAFRSLSQTLDHEPKPKEVAQILDKSTEEVEKYLMLNQRVSSMNIPCLNAPDNTLIDSIPDEFNPDPMLLLQDDDQKKQLQLCLSKLNDKQRLVIERRFGLGDGKEATLEEVGKELGMTRERVRQIQITALKRLREILKHQGLSIVDSIHFQ</sequence>
<evidence type="ECO:0000259" key="7">
    <source>
        <dbReference type="PROSITE" id="PS00715"/>
    </source>
</evidence>
<dbReference type="GO" id="GO:0005737">
    <property type="term" value="C:cytoplasm"/>
    <property type="evidence" value="ECO:0007669"/>
    <property type="project" value="UniProtKB-SubCell"/>
</dbReference>
<dbReference type="Pfam" id="PF04545">
    <property type="entry name" value="Sigma70_r4"/>
    <property type="match status" value="1"/>
</dbReference>
<feature type="DNA-binding region" description="H-T-H motif" evidence="6">
    <location>
        <begin position="266"/>
        <end position="285"/>
    </location>
</feature>
<dbReference type="Pfam" id="PF00140">
    <property type="entry name" value="Sigma70_r1_2"/>
    <property type="match status" value="1"/>
</dbReference>
<reference evidence="9 10" key="1">
    <citation type="submission" date="2016-05" db="EMBL/GenBank/DDBJ databases">
        <title>Single-cell genome of chain-forming Candidatus Thiomargarita nelsonii and comparison to other large sulfur-oxidizing bacteria.</title>
        <authorList>
            <person name="Winkel M."/>
            <person name="Salman V."/>
            <person name="Woyke T."/>
            <person name="Schulz-Vogt H."/>
            <person name="Richter M."/>
            <person name="Flood B."/>
            <person name="Bailey J."/>
            <person name="Amann R."/>
            <person name="Mussmann M."/>
        </authorList>
    </citation>
    <scope>NUCLEOTIDE SEQUENCE [LARGE SCALE GENOMIC DNA]</scope>
    <source>
        <strain evidence="9 10">THI036</strain>
    </source>
</reference>
<comment type="caution">
    <text evidence="9">The sequence shown here is derived from an EMBL/GenBank/DDBJ whole genome shotgun (WGS) entry which is preliminary data.</text>
</comment>
<gene>
    <name evidence="6" type="primary">rpoS</name>
    <name evidence="9" type="ORF">THIOM_005106</name>
</gene>
<dbReference type="Pfam" id="PF04542">
    <property type="entry name" value="Sigma70_r2"/>
    <property type="match status" value="1"/>
</dbReference>
<dbReference type="Proteomes" id="UP000076962">
    <property type="component" value="Unassembled WGS sequence"/>
</dbReference>
<name>A0A176RU55_9GAMM</name>
<dbReference type="PANTHER" id="PTHR30603:SF67">
    <property type="entry name" value="RNA POLYMERASE SIGMA FACTOR RPOS"/>
    <property type="match status" value="1"/>
</dbReference>
<protein>
    <recommendedName>
        <fullName evidence="6">RNA polymerase sigma factor RpoS</fullName>
    </recommendedName>
    <alternativeName>
        <fullName evidence="6">Sigma S</fullName>
    </alternativeName>
    <alternativeName>
        <fullName evidence="6">Sigma-38</fullName>
    </alternativeName>
</protein>
<dbReference type="SUPFAM" id="SSF88946">
    <property type="entry name" value="Sigma2 domain of RNA polymerase sigma factors"/>
    <property type="match status" value="1"/>
</dbReference>
<dbReference type="InterPro" id="IPR007627">
    <property type="entry name" value="RNA_pol_sigma70_r2"/>
</dbReference>
<dbReference type="PROSITE" id="PS00715">
    <property type="entry name" value="SIGMA70_1"/>
    <property type="match status" value="1"/>
</dbReference>
<dbReference type="InterPro" id="IPR012761">
    <property type="entry name" value="RNA_pol_sigma_RpoS"/>
</dbReference>
<keyword evidence="10" id="KW-1185">Reference proteome</keyword>
<dbReference type="FunFam" id="1.10.601.10:FF:000001">
    <property type="entry name" value="RNA polymerase sigma factor SigA"/>
    <property type="match status" value="1"/>
</dbReference>
<keyword evidence="5 6" id="KW-0804">Transcription</keyword>
<feature type="short sequence motif" description="Interaction with polymerase core subunit RpoC" evidence="6">
    <location>
        <begin position="96"/>
        <end position="99"/>
    </location>
</feature>
<dbReference type="InterPro" id="IPR013324">
    <property type="entry name" value="RNA_pol_sigma_r3/r4-like"/>
</dbReference>
<organism evidence="9 10">
    <name type="scientific">Candidatus Thiomargarita nelsonii</name>
    <dbReference type="NCBI Taxonomy" id="1003181"/>
    <lineage>
        <taxon>Bacteria</taxon>
        <taxon>Pseudomonadati</taxon>
        <taxon>Pseudomonadota</taxon>
        <taxon>Gammaproteobacteria</taxon>
        <taxon>Thiotrichales</taxon>
        <taxon>Thiotrichaceae</taxon>
        <taxon>Thiomargarita</taxon>
    </lineage>
</organism>
<comment type="function">
    <text evidence="6">Sigma factors are initiation factors that promote the attachment of RNA polymerase to specific initiation sites and are then released. This sigma factor is the master transcriptional regulator of the stationary phase and the general stress response.</text>
</comment>
<dbReference type="HAMAP" id="MF_00959">
    <property type="entry name" value="Sigma70_RpoS"/>
    <property type="match status" value="1"/>
</dbReference>
<dbReference type="Gene3D" id="1.10.10.10">
    <property type="entry name" value="Winged helix-like DNA-binding domain superfamily/Winged helix DNA-binding domain"/>
    <property type="match status" value="2"/>
</dbReference>
<proteinExistence type="inferred from homology"/>
<dbReference type="GO" id="GO:0016987">
    <property type="term" value="F:sigma factor activity"/>
    <property type="evidence" value="ECO:0007669"/>
    <property type="project" value="UniProtKB-UniRule"/>
</dbReference>
<dbReference type="NCBIfam" id="TIGR02937">
    <property type="entry name" value="sigma70-ECF"/>
    <property type="match status" value="1"/>
</dbReference>
<keyword evidence="4 6" id="KW-0238">DNA-binding</keyword>
<feature type="domain" description="RNA polymerase sigma-70" evidence="8">
    <location>
        <begin position="265"/>
        <end position="291"/>
    </location>
</feature>
<comment type="subunit">
    <text evidence="6">Interacts with the RNA polymerase core enzyme.</text>
</comment>
<dbReference type="PROSITE" id="PS00716">
    <property type="entry name" value="SIGMA70_2"/>
    <property type="match status" value="1"/>
</dbReference>
<evidence type="ECO:0000256" key="3">
    <source>
        <dbReference type="ARBA" id="ARBA00023082"/>
    </source>
</evidence>
<keyword evidence="3 6" id="KW-0731">Sigma factor</keyword>
<feature type="region of interest" description="Sigma-70 factor domain-2" evidence="6">
    <location>
        <begin position="72"/>
        <end position="142"/>
    </location>
</feature>
<dbReference type="InterPro" id="IPR014284">
    <property type="entry name" value="RNA_pol_sigma-70_dom"/>
</dbReference>
<dbReference type="PRINTS" id="PR00046">
    <property type="entry name" value="SIGMA70FCT"/>
</dbReference>
<evidence type="ECO:0000313" key="10">
    <source>
        <dbReference type="Proteomes" id="UP000076962"/>
    </source>
</evidence>
<dbReference type="PATRIC" id="fig|1003181.4.peg.6763"/>
<dbReference type="Gene3D" id="1.10.601.10">
    <property type="entry name" value="RNA Polymerase Primary Sigma Factor"/>
    <property type="match status" value="2"/>
</dbReference>
<dbReference type="InterPro" id="IPR000943">
    <property type="entry name" value="RNA_pol_sigma70"/>
</dbReference>
<feature type="region of interest" description="Sigma-70 factor domain-3" evidence="6">
    <location>
        <begin position="152"/>
        <end position="227"/>
    </location>
</feature>
<comment type="similarity">
    <text evidence="6">Belongs to the sigma-70 factor family. RpoS subfamily.</text>
</comment>
<dbReference type="CDD" id="cd06171">
    <property type="entry name" value="Sigma70_r4"/>
    <property type="match status" value="1"/>
</dbReference>
<feature type="region of interest" description="Sigma-70 factor domain-4" evidence="6">
    <location>
        <begin position="240"/>
        <end position="293"/>
    </location>
</feature>
<keyword evidence="1 6" id="KW-0963">Cytoplasm</keyword>
<evidence type="ECO:0000256" key="1">
    <source>
        <dbReference type="ARBA" id="ARBA00022490"/>
    </source>
</evidence>
<dbReference type="GO" id="GO:0003677">
    <property type="term" value="F:DNA binding"/>
    <property type="evidence" value="ECO:0007669"/>
    <property type="project" value="UniProtKB-UniRule"/>
</dbReference>
<comment type="subcellular location">
    <subcellularLocation>
        <location evidence="6">Cytoplasm</location>
    </subcellularLocation>
</comment>
<evidence type="ECO:0000256" key="6">
    <source>
        <dbReference type="HAMAP-Rule" id="MF_00959"/>
    </source>
</evidence>
<keyword evidence="2 6" id="KW-0805">Transcription regulation</keyword>
<evidence type="ECO:0000256" key="2">
    <source>
        <dbReference type="ARBA" id="ARBA00023015"/>
    </source>
</evidence>
<dbReference type="Pfam" id="PF04539">
    <property type="entry name" value="Sigma70_r3"/>
    <property type="match status" value="1"/>
</dbReference>
<evidence type="ECO:0000313" key="9">
    <source>
        <dbReference type="EMBL" id="OAD19267.1"/>
    </source>
</evidence>
<feature type="region of interest" description="Sigma-70 factor domain-1" evidence="6">
    <location>
        <begin position="34"/>
        <end position="67"/>
    </location>
</feature>
<dbReference type="EMBL" id="LUTY01002871">
    <property type="protein sequence ID" value="OAD19267.1"/>
    <property type="molecule type" value="Genomic_DNA"/>
</dbReference>
<feature type="domain" description="RNA polymerase sigma-70" evidence="7">
    <location>
        <begin position="96"/>
        <end position="109"/>
    </location>
</feature>
<dbReference type="InterPro" id="IPR007624">
    <property type="entry name" value="RNA_pol_sigma70_r3"/>
</dbReference>
<dbReference type="InterPro" id="IPR036388">
    <property type="entry name" value="WH-like_DNA-bd_sf"/>
</dbReference>
<dbReference type="AlphaFoldDB" id="A0A176RU55"/>